<keyword evidence="2" id="KW-1185">Reference proteome</keyword>
<name>A0ABM6UWH5_9GAMM</name>
<dbReference type="Proteomes" id="UP000240908">
    <property type="component" value="Chromosome"/>
</dbReference>
<accession>A0ABM6UWH5</accession>
<protein>
    <submittedName>
        <fullName evidence="1">Uncharacterized protein</fullName>
    </submittedName>
</protein>
<dbReference type="RefSeq" id="WP_108087979.1">
    <property type="nucleotide sequence ID" value="NZ_CP028487.1"/>
</dbReference>
<proteinExistence type="predicted"/>
<sequence length="76" mass="8556">MSKVIQVLRTATGDNVNSEMKMLTTLLTDAGEVFEGQMEVVSGDYDNGYKYEMKWYLLQLPDGVEVCKEAHHIVKG</sequence>
<evidence type="ECO:0000313" key="1">
    <source>
        <dbReference type="EMBL" id="AVX39069.1"/>
    </source>
</evidence>
<reference evidence="2" key="1">
    <citation type="journal article" date="2018" name="Genome Announc.">
        <title>First complete genome sequence of Yersinia massiliensis.</title>
        <authorList>
            <person name="Thomas M.C."/>
            <person name="Arling V."/>
            <person name="Goji N."/>
            <person name="Janzen T.W."/>
            <person name="Duceppe M.-O."/>
            <person name="Mathews A."/>
            <person name="Carrillo C."/>
            <person name="Amoako K."/>
        </authorList>
    </citation>
    <scope>NUCLEOTIDE SEQUENCE [LARGE SCALE GENOMIC DNA]</scope>
    <source>
        <strain evidence="2">GTA</strain>
    </source>
</reference>
<evidence type="ECO:0000313" key="2">
    <source>
        <dbReference type="Proteomes" id="UP000240908"/>
    </source>
</evidence>
<organism evidence="1 2">
    <name type="scientific">Yersinia massiliensis</name>
    <dbReference type="NCBI Taxonomy" id="419257"/>
    <lineage>
        <taxon>Bacteria</taxon>
        <taxon>Pseudomonadati</taxon>
        <taxon>Pseudomonadota</taxon>
        <taxon>Gammaproteobacteria</taxon>
        <taxon>Enterobacterales</taxon>
        <taxon>Yersiniaceae</taxon>
        <taxon>Yersinia</taxon>
    </lineage>
</organism>
<dbReference type="EMBL" id="CP028487">
    <property type="protein sequence ID" value="AVX39069.1"/>
    <property type="molecule type" value="Genomic_DNA"/>
</dbReference>
<gene>
    <name evidence="1" type="ORF">DA391_16160</name>
</gene>